<evidence type="ECO:0000256" key="1">
    <source>
        <dbReference type="SAM" id="Phobius"/>
    </source>
</evidence>
<feature type="transmembrane region" description="Helical" evidence="1">
    <location>
        <begin position="35"/>
        <end position="58"/>
    </location>
</feature>
<keyword evidence="1" id="KW-0812">Transmembrane</keyword>
<evidence type="ECO:0000313" key="3">
    <source>
        <dbReference type="Proteomes" id="UP000681027"/>
    </source>
</evidence>
<organism evidence="2 3">
    <name type="scientific">Cytobacillus citreus</name>
    <dbReference type="NCBI Taxonomy" id="2833586"/>
    <lineage>
        <taxon>Bacteria</taxon>
        <taxon>Bacillati</taxon>
        <taxon>Bacillota</taxon>
        <taxon>Bacilli</taxon>
        <taxon>Bacillales</taxon>
        <taxon>Bacillaceae</taxon>
        <taxon>Cytobacillus</taxon>
    </lineage>
</organism>
<dbReference type="EMBL" id="JAGYPM010000009">
    <property type="protein sequence ID" value="MBS4193159.1"/>
    <property type="molecule type" value="Genomic_DNA"/>
</dbReference>
<proteinExistence type="predicted"/>
<name>A0ABS5P1B8_9BACI</name>
<keyword evidence="1" id="KW-1133">Transmembrane helix</keyword>
<dbReference type="Proteomes" id="UP000681027">
    <property type="component" value="Unassembled WGS sequence"/>
</dbReference>
<comment type="caution">
    <text evidence="2">The sequence shown here is derived from an EMBL/GenBank/DDBJ whole genome shotgun (WGS) entry which is preliminary data.</text>
</comment>
<gene>
    <name evidence="2" type="ORF">KHA94_23955</name>
</gene>
<keyword evidence="1" id="KW-0472">Membrane</keyword>
<evidence type="ECO:0000313" key="2">
    <source>
        <dbReference type="EMBL" id="MBS4193159.1"/>
    </source>
</evidence>
<accession>A0ABS5P1B8</accession>
<keyword evidence="3" id="KW-1185">Reference proteome</keyword>
<protein>
    <submittedName>
        <fullName evidence="2">Uncharacterized protein</fullName>
    </submittedName>
</protein>
<feature type="transmembrane region" description="Helical" evidence="1">
    <location>
        <begin position="7"/>
        <end position="29"/>
    </location>
</feature>
<reference evidence="2 3" key="1">
    <citation type="submission" date="2021-05" db="EMBL/GenBank/DDBJ databases">
        <title>Novel Bacillus species.</title>
        <authorList>
            <person name="Liu G."/>
        </authorList>
    </citation>
    <scope>NUCLEOTIDE SEQUENCE [LARGE SCALE GENOMIC DNA]</scope>
    <source>
        <strain evidence="2 3">FJAT-49705</strain>
    </source>
</reference>
<dbReference type="RefSeq" id="WP_213104600.1">
    <property type="nucleotide sequence ID" value="NZ_JAGYPM010000009.1"/>
</dbReference>
<sequence>MAKYISIIFLSIFISIILFMILVNVFAGGDHVEEAVYTFGTIIVILLSFAIAQIFYIIDFIKKK</sequence>